<accession>A0A8W8LKJ3</accession>
<evidence type="ECO:0000256" key="1">
    <source>
        <dbReference type="SAM" id="Coils"/>
    </source>
</evidence>
<organism evidence="3 4">
    <name type="scientific">Magallana gigas</name>
    <name type="common">Pacific oyster</name>
    <name type="synonym">Crassostrea gigas</name>
    <dbReference type="NCBI Taxonomy" id="29159"/>
    <lineage>
        <taxon>Eukaryota</taxon>
        <taxon>Metazoa</taxon>
        <taxon>Spiralia</taxon>
        <taxon>Lophotrochozoa</taxon>
        <taxon>Mollusca</taxon>
        <taxon>Bivalvia</taxon>
        <taxon>Autobranchia</taxon>
        <taxon>Pteriomorphia</taxon>
        <taxon>Ostreida</taxon>
        <taxon>Ostreoidea</taxon>
        <taxon>Ostreidae</taxon>
        <taxon>Magallana</taxon>
    </lineage>
</organism>
<dbReference type="EnsemblMetazoa" id="G28428.3">
    <property type="protein sequence ID" value="G28428.3:cds"/>
    <property type="gene ID" value="G28428"/>
</dbReference>
<feature type="region of interest" description="Disordered" evidence="2">
    <location>
        <begin position="308"/>
        <end position="415"/>
    </location>
</feature>
<feature type="compositionally biased region" description="Polar residues" evidence="2">
    <location>
        <begin position="177"/>
        <end position="187"/>
    </location>
</feature>
<feature type="compositionally biased region" description="Polar residues" evidence="2">
    <location>
        <begin position="120"/>
        <end position="157"/>
    </location>
</feature>
<feature type="compositionally biased region" description="Polar residues" evidence="2">
    <location>
        <begin position="328"/>
        <end position="338"/>
    </location>
</feature>
<sequence>MSAAILKPRDLLKCSDGDFDRGIQDLGLKELLETISLIQKEQSREQENFNSLKNDLDSLKKNSSQYKQIQREMKASQMKMSTLMNKSMKCFQQQGNLHISKPAADFDEKRNSKDLEKNAKAQTNIIPPSKSGTENKTTRTENQSKQPTTTTNATSVVKGTGGQQNGSVPQDVEKSTKTSQITVSFSGKPSVPQARMNGESGKNALSSRGEKQSEKGESINGKSETVQSYKTSVSVKPPSMQNNTGTVNKETSDKNVENSNPSKPAVVKADPKLVKSTAPAVVYHMGRPVSVDQNLGQSRDQMLEEIRNFKRKSEPISDVKKPEAKEVFSTTTGTMLESSNDKLKKESTVSSSEEEVDSGSGSAESSPKREKFVSSFSFPQKSQNSITSVSHGDQGEKGKTTPAAPSKTGNVKGRH</sequence>
<dbReference type="AlphaFoldDB" id="A0A8W8LKJ3"/>
<name>A0A8W8LKJ3_MAGGI</name>
<feature type="compositionally biased region" description="Polar residues" evidence="2">
    <location>
        <begin position="374"/>
        <end position="391"/>
    </location>
</feature>
<feature type="compositionally biased region" description="Basic and acidic residues" evidence="2">
    <location>
        <begin position="308"/>
        <end position="326"/>
    </location>
</feature>
<feature type="compositionally biased region" description="Basic and acidic residues" evidence="2">
    <location>
        <begin position="208"/>
        <end position="217"/>
    </location>
</feature>
<protein>
    <submittedName>
        <fullName evidence="3">Uncharacterized protein</fullName>
    </submittedName>
</protein>
<feature type="region of interest" description="Disordered" evidence="2">
    <location>
        <begin position="102"/>
        <end position="271"/>
    </location>
</feature>
<reference evidence="3" key="1">
    <citation type="submission" date="2022-08" db="UniProtKB">
        <authorList>
            <consortium name="EnsemblMetazoa"/>
        </authorList>
    </citation>
    <scope>IDENTIFICATION</scope>
    <source>
        <strain evidence="3">05x7-T-G4-1.051#20</strain>
    </source>
</reference>
<keyword evidence="1" id="KW-0175">Coiled coil</keyword>
<feature type="coiled-coil region" evidence="1">
    <location>
        <begin position="28"/>
        <end position="86"/>
    </location>
</feature>
<feature type="compositionally biased region" description="Polar residues" evidence="2">
    <location>
        <begin position="220"/>
        <end position="249"/>
    </location>
</feature>
<dbReference type="Proteomes" id="UP000005408">
    <property type="component" value="Unassembled WGS sequence"/>
</dbReference>
<evidence type="ECO:0000256" key="2">
    <source>
        <dbReference type="SAM" id="MobiDB-lite"/>
    </source>
</evidence>
<feature type="compositionally biased region" description="Basic and acidic residues" evidence="2">
    <location>
        <begin position="104"/>
        <end position="119"/>
    </location>
</feature>
<proteinExistence type="predicted"/>
<evidence type="ECO:0000313" key="3">
    <source>
        <dbReference type="EnsemblMetazoa" id="G28428.3:cds"/>
    </source>
</evidence>
<keyword evidence="4" id="KW-1185">Reference proteome</keyword>
<evidence type="ECO:0000313" key="4">
    <source>
        <dbReference type="Proteomes" id="UP000005408"/>
    </source>
</evidence>